<accession>A0ABZ0DCP1</accession>
<dbReference type="Proteomes" id="UP001304534">
    <property type="component" value="Chromosome"/>
</dbReference>
<keyword evidence="2" id="KW-1185">Reference proteome</keyword>
<gene>
    <name evidence="1" type="ORF">NYR99_08740</name>
</gene>
<dbReference type="GeneID" id="95583954"/>
<organism evidence="1 2">
    <name type="scientific">Xanthomonas dyei</name>
    <dbReference type="NCBI Taxonomy" id="743699"/>
    <lineage>
        <taxon>Bacteria</taxon>
        <taxon>Pseudomonadati</taxon>
        <taxon>Pseudomonadota</taxon>
        <taxon>Gammaproteobacteria</taxon>
        <taxon>Lysobacterales</taxon>
        <taxon>Lysobacteraceae</taxon>
        <taxon>Xanthomonas</taxon>
    </lineage>
</organism>
<evidence type="ECO:0000313" key="2">
    <source>
        <dbReference type="Proteomes" id="UP001304534"/>
    </source>
</evidence>
<name>A0ABZ0DCP1_9XANT</name>
<reference evidence="1 2" key="1">
    <citation type="submission" date="2022-08" db="EMBL/GenBank/DDBJ databases">
        <title>Whole genome sequencing-based tracing of a 2022 introduction and outbreak of Xanthomonas hortorum pv. pelargonii.</title>
        <authorList>
            <person name="Iruegas-Bocardo F."/>
            <person name="Weisberg A.K."/>
            <person name="Riutta E.R."/>
            <person name="Kilday K."/>
            <person name="Bonkowski J.C."/>
            <person name="Creswell T."/>
            <person name="Daughtrey M.L."/>
            <person name="Rane K."/>
            <person name="Grunwald N.J."/>
            <person name="Chang J.H."/>
            <person name="Putnam M.L."/>
        </authorList>
    </citation>
    <scope>NUCLEOTIDE SEQUENCE [LARGE SCALE GENOMIC DNA]</scope>
    <source>
        <strain evidence="1 2">22-325</strain>
    </source>
</reference>
<protein>
    <recommendedName>
        <fullName evidence="3">YopX protein domain-containing protein</fullName>
    </recommendedName>
</protein>
<dbReference type="RefSeq" id="WP_316691749.1">
    <property type="nucleotide sequence ID" value="NZ_CP103837.1"/>
</dbReference>
<proteinExistence type="predicted"/>
<evidence type="ECO:0000313" key="1">
    <source>
        <dbReference type="EMBL" id="WOB27985.1"/>
    </source>
</evidence>
<dbReference type="EMBL" id="CP103840">
    <property type="protein sequence ID" value="WOB27985.1"/>
    <property type="molecule type" value="Genomic_DNA"/>
</dbReference>
<evidence type="ECO:0008006" key="3">
    <source>
        <dbReference type="Google" id="ProtNLM"/>
    </source>
</evidence>
<sequence>MAGISATSIYRGGGRRWKDGIFHCNESPTHRAAAHWLGGSMLYADGQESKAGDLIEIDSQYRGKVVACMDMADYLPGHESWSYLGNGIMVDTDFAGLVHYDQASADAEGLLLIARLQAS</sequence>